<feature type="domain" description="Band 7" evidence="3">
    <location>
        <begin position="25"/>
        <end position="187"/>
    </location>
</feature>
<dbReference type="KEGG" id="bmic:BMR1_01G01640"/>
<dbReference type="Proteomes" id="UP000002899">
    <property type="component" value="Chromosome I"/>
</dbReference>
<evidence type="ECO:0000313" key="4">
    <source>
        <dbReference type="EMBL" id="CCF72784.1"/>
    </source>
</evidence>
<dbReference type="GeneID" id="24423398"/>
<dbReference type="InterPro" id="IPR000163">
    <property type="entry name" value="Prohibitin"/>
</dbReference>
<dbReference type="InterPro" id="IPR001107">
    <property type="entry name" value="Band_7"/>
</dbReference>
<evidence type="ECO:0000259" key="3">
    <source>
        <dbReference type="SMART" id="SM00244"/>
    </source>
</evidence>
<reference evidence="4 5" key="1">
    <citation type="journal article" date="2012" name="Nucleic Acids Res.">
        <title>Sequencing of the smallest Apicomplexan genome from the human pathogen Babesia microti.</title>
        <authorList>
            <person name="Cornillot E."/>
            <person name="Hadj-Kaddour K."/>
            <person name="Dassouli A."/>
            <person name="Noel B."/>
            <person name="Ranwez V."/>
            <person name="Vacherie B."/>
            <person name="Augagneur Y."/>
            <person name="Bres V."/>
            <person name="Duclos A."/>
            <person name="Randazzo S."/>
            <person name="Carcy B."/>
            <person name="Debierre-Grockiego F."/>
            <person name="Delbecq S."/>
            <person name="Moubri-Menage K."/>
            <person name="Shams-Eldin H."/>
            <person name="Usmani-Brown S."/>
            <person name="Bringaud F."/>
            <person name="Wincker P."/>
            <person name="Vivares C.P."/>
            <person name="Schwarz R.T."/>
            <person name="Schetters T.P."/>
            <person name="Krause P.J."/>
            <person name="Gorenflot A."/>
            <person name="Berry V."/>
            <person name="Barbe V."/>
            <person name="Ben Mamoun C."/>
        </authorList>
    </citation>
    <scope>NUCLEOTIDE SEQUENCE [LARGE SCALE GENOMIC DNA]</scope>
    <source>
        <strain evidence="4 5">RI</strain>
    </source>
</reference>
<dbReference type="EMBL" id="FO082871">
    <property type="protein sequence ID" value="CCF72784.1"/>
    <property type="molecule type" value="Genomic_DNA"/>
</dbReference>
<dbReference type="VEuPathDB" id="PiroplasmaDB:BMR1_01G01640"/>
<evidence type="ECO:0000256" key="2">
    <source>
        <dbReference type="RuleBase" id="RU366048"/>
    </source>
</evidence>
<reference evidence="4 5" key="2">
    <citation type="journal article" date="2013" name="PLoS ONE">
        <title>Whole genome mapping and re-organization of the nuclear and mitochondrial genomes of Babesia microti isolates.</title>
        <authorList>
            <person name="Cornillot E."/>
            <person name="Dassouli A."/>
            <person name="Garg A."/>
            <person name="Pachikara N."/>
            <person name="Randazzo S."/>
            <person name="Depoix D."/>
            <person name="Carcy B."/>
            <person name="Delbecq S."/>
            <person name="Frutos R."/>
            <person name="Silva J.C."/>
            <person name="Sutton R."/>
            <person name="Krause P.J."/>
            <person name="Mamoun C.B."/>
        </authorList>
    </citation>
    <scope>NUCLEOTIDE SEQUENCE [LARGE SCALE GENOMIC DNA]</scope>
    <source>
        <strain evidence="4 5">RI</strain>
    </source>
</reference>
<protein>
    <recommendedName>
        <fullName evidence="2">Prohibitin</fullName>
    </recommendedName>
</protein>
<organism evidence="4 5">
    <name type="scientific">Babesia microti (strain RI)</name>
    <dbReference type="NCBI Taxonomy" id="1133968"/>
    <lineage>
        <taxon>Eukaryota</taxon>
        <taxon>Sar</taxon>
        <taxon>Alveolata</taxon>
        <taxon>Apicomplexa</taxon>
        <taxon>Aconoidasida</taxon>
        <taxon>Piroplasmida</taxon>
        <taxon>Babesiidae</taxon>
        <taxon>Babesia</taxon>
    </lineage>
</organism>
<evidence type="ECO:0000256" key="1">
    <source>
        <dbReference type="ARBA" id="ARBA00009658"/>
    </source>
</evidence>
<comment type="subcellular location">
    <subcellularLocation>
        <location evidence="2">Mitochondrion inner membrane</location>
    </subcellularLocation>
</comment>
<keyword evidence="2" id="KW-0472">Membrane</keyword>
<dbReference type="RefSeq" id="XP_012647393.1">
    <property type="nucleotide sequence ID" value="XM_012791939.1"/>
</dbReference>
<dbReference type="InterPro" id="IPR036013">
    <property type="entry name" value="Band_7/SPFH_dom_sf"/>
</dbReference>
<dbReference type="GO" id="GO:0007005">
    <property type="term" value="P:mitochondrion organization"/>
    <property type="evidence" value="ECO:0007669"/>
    <property type="project" value="TreeGrafter"/>
</dbReference>
<reference evidence="4 5" key="3">
    <citation type="journal article" date="2016" name="Sci. Rep.">
        <title>Genome-wide diversity and gene expression profiling of Babesia microti isolates identify polymorphic genes that mediate host-pathogen interactions.</title>
        <authorList>
            <person name="Silva J.C."/>
            <person name="Cornillot E."/>
            <person name="McCracken C."/>
            <person name="Usmani-Brown S."/>
            <person name="Dwivedi A."/>
            <person name="Ifeonu O.O."/>
            <person name="Crabtree J."/>
            <person name="Gotia H.T."/>
            <person name="Virji A.Z."/>
            <person name="Reynes C."/>
            <person name="Colinge J."/>
            <person name="Kumar V."/>
            <person name="Lawres L."/>
            <person name="Pazzi J.E."/>
            <person name="Pablo J.V."/>
            <person name="Hung C."/>
            <person name="Brancato J."/>
            <person name="Kumari P."/>
            <person name="Orvis J."/>
            <person name="Tretina K."/>
            <person name="Chibucos M."/>
            <person name="Ott S."/>
            <person name="Sadzewicz L."/>
            <person name="Sengamalay N."/>
            <person name="Shetty A.C."/>
            <person name="Su Q."/>
            <person name="Tallon L."/>
            <person name="Fraser C.M."/>
            <person name="Frutos R."/>
            <person name="Molina D.M."/>
            <person name="Krause P.J."/>
            <person name="Ben Mamoun C."/>
        </authorList>
    </citation>
    <scope>NUCLEOTIDE SEQUENCE [LARGE SCALE GENOMIC DNA]</scope>
    <source>
        <strain evidence="4 5">RI</strain>
    </source>
</reference>
<proteinExistence type="inferred from homology"/>
<dbReference type="Pfam" id="PF01145">
    <property type="entry name" value="Band_7"/>
    <property type="match status" value="1"/>
</dbReference>
<dbReference type="Gene3D" id="3.30.479.30">
    <property type="entry name" value="Band 7 domain"/>
    <property type="match status" value="1"/>
</dbReference>
<evidence type="ECO:0000313" key="5">
    <source>
        <dbReference type="Proteomes" id="UP000002899"/>
    </source>
</evidence>
<keyword evidence="2" id="KW-0496">Mitochondrion</keyword>
<comment type="similarity">
    <text evidence="1 2">Belongs to the prohibitin family.</text>
</comment>
<dbReference type="PANTHER" id="PTHR23222">
    <property type="entry name" value="PROHIBITIN"/>
    <property type="match status" value="1"/>
</dbReference>
<sequence length="274" mass="30630">MERFIQKISKLGFTIGAISIVPYSCLYDVDGGERAVMFNRFAGGISDTIIGEGSHFYIPWFQTPYLYDIKTKPKVINTTTGTRDLQMVSISLRILYRPMPNKLPTIHRKLGPDYDERVLPSIGNEVLKAVVARYDAESLLTQRDKVSNDIRMAITNRAKQFDIKLDDVAITHLSYGKDFAKAIEEKQVAQQESERVKFIVAKSEQEKLAAIVKAEGEALAANMISNAIKQHGSGMLEIRKLEAAKEIAETLSKSKNISYIPSSTNLILNQSSIN</sequence>
<dbReference type="SMART" id="SM00244">
    <property type="entry name" value="PHB"/>
    <property type="match status" value="1"/>
</dbReference>
<keyword evidence="2" id="KW-0999">Mitochondrion inner membrane</keyword>
<dbReference type="OMA" id="YEFRLVT"/>
<dbReference type="GO" id="GO:0005743">
    <property type="term" value="C:mitochondrial inner membrane"/>
    <property type="evidence" value="ECO:0007669"/>
    <property type="project" value="UniProtKB-SubCell"/>
</dbReference>
<keyword evidence="5" id="KW-1185">Reference proteome</keyword>
<dbReference type="CDD" id="cd03401">
    <property type="entry name" value="SPFH_prohibitin"/>
    <property type="match status" value="1"/>
</dbReference>
<dbReference type="OrthoDB" id="275637at2759"/>
<dbReference type="AlphaFoldDB" id="I7J8C3"/>
<dbReference type="SUPFAM" id="SSF117892">
    <property type="entry name" value="Band 7/SPFH domain"/>
    <property type="match status" value="1"/>
</dbReference>
<gene>
    <name evidence="4" type="ORF">BMR1_01G01640</name>
</gene>
<dbReference type="PRINTS" id="PR00679">
    <property type="entry name" value="PROHIBITIN"/>
</dbReference>
<name>I7J8C3_BABMR</name>
<dbReference type="FunFam" id="3.30.479.30:FF:000001">
    <property type="entry name" value="Prohibitin 2"/>
    <property type="match status" value="1"/>
</dbReference>
<accession>I7J8C3</accession>
<dbReference type="PANTHER" id="PTHR23222:SF0">
    <property type="entry name" value="PROHIBITIN 1"/>
    <property type="match status" value="1"/>
</dbReference>